<dbReference type="AlphaFoldDB" id="W1Y934"/>
<dbReference type="CDD" id="cd00093">
    <property type="entry name" value="HTH_XRE"/>
    <property type="match status" value="1"/>
</dbReference>
<feature type="domain" description="HTH cro/C1-type" evidence="2">
    <location>
        <begin position="5"/>
        <end position="59"/>
    </location>
</feature>
<dbReference type="PANTHER" id="PTHR46558">
    <property type="entry name" value="TRACRIPTIONAL REGULATORY PROTEIN-RELATED-RELATED"/>
    <property type="match status" value="1"/>
</dbReference>
<dbReference type="PANTHER" id="PTHR46558:SF4">
    <property type="entry name" value="DNA-BIDING PHAGE PROTEIN"/>
    <property type="match status" value="1"/>
</dbReference>
<comment type="caution">
    <text evidence="3">The sequence shown here is derived from an EMBL/GenBank/DDBJ whole genome shotgun (WGS) entry which is preliminary data.</text>
</comment>
<name>W1Y934_9ZZZZ</name>
<evidence type="ECO:0000259" key="2">
    <source>
        <dbReference type="PROSITE" id="PS50943"/>
    </source>
</evidence>
<keyword evidence="1 3" id="KW-0238">DNA-binding</keyword>
<dbReference type="InterPro" id="IPR010982">
    <property type="entry name" value="Lambda_DNA-bd_dom_sf"/>
</dbReference>
<dbReference type="EMBL" id="AZMM01006987">
    <property type="protein sequence ID" value="ETJ39027.1"/>
    <property type="molecule type" value="Genomic_DNA"/>
</dbReference>
<dbReference type="GO" id="GO:0003677">
    <property type="term" value="F:DNA binding"/>
    <property type="evidence" value="ECO:0007669"/>
    <property type="project" value="UniProtKB-KW"/>
</dbReference>
<evidence type="ECO:0000313" key="3">
    <source>
        <dbReference type="EMBL" id="ETJ39027.1"/>
    </source>
</evidence>
<proteinExistence type="predicted"/>
<dbReference type="Pfam" id="PF01381">
    <property type="entry name" value="HTH_3"/>
    <property type="match status" value="1"/>
</dbReference>
<dbReference type="SUPFAM" id="SSF47413">
    <property type="entry name" value="lambda repressor-like DNA-binding domains"/>
    <property type="match status" value="1"/>
</dbReference>
<reference evidence="3" key="1">
    <citation type="submission" date="2013-12" db="EMBL/GenBank/DDBJ databases">
        <title>A Varibaculum cambriense genome reconstructed from a premature infant gut community with otherwise low bacterial novelty that shifts toward anaerobic metabolism during the third week of life.</title>
        <authorList>
            <person name="Brown C.T."/>
            <person name="Sharon I."/>
            <person name="Thomas B.C."/>
            <person name="Castelle C.J."/>
            <person name="Morowitz M.J."/>
            <person name="Banfield J.F."/>
        </authorList>
    </citation>
    <scope>NUCLEOTIDE SEQUENCE</scope>
</reference>
<dbReference type="Gene3D" id="1.10.260.40">
    <property type="entry name" value="lambda repressor-like DNA-binding domains"/>
    <property type="match status" value="1"/>
</dbReference>
<dbReference type="SMART" id="SM00530">
    <property type="entry name" value="HTH_XRE"/>
    <property type="match status" value="1"/>
</dbReference>
<sequence>MGLNLKIARIKKGIKQEDLSRIVGISQNTLCGIERGKVDPRRSIMINLSKALDVPVQELFFSENEK</sequence>
<dbReference type="PROSITE" id="PS50943">
    <property type="entry name" value="HTH_CROC1"/>
    <property type="match status" value="1"/>
</dbReference>
<organism evidence="3">
    <name type="scientific">human gut metagenome</name>
    <dbReference type="NCBI Taxonomy" id="408170"/>
    <lineage>
        <taxon>unclassified sequences</taxon>
        <taxon>metagenomes</taxon>
        <taxon>organismal metagenomes</taxon>
    </lineage>
</organism>
<gene>
    <name evidence="3" type="ORF">Q604_UNBC06987G0003</name>
</gene>
<dbReference type="InterPro" id="IPR001387">
    <property type="entry name" value="Cro/C1-type_HTH"/>
</dbReference>
<protein>
    <submittedName>
        <fullName evidence="3">DNA-binding helix-turn-helix protein</fullName>
    </submittedName>
</protein>
<evidence type="ECO:0000256" key="1">
    <source>
        <dbReference type="ARBA" id="ARBA00023125"/>
    </source>
</evidence>
<accession>W1Y934</accession>